<accession>A0A8R1YNM6</accession>
<name>A0A2A6CBW5_PRIPA</name>
<evidence type="ECO:0000313" key="1">
    <source>
        <dbReference type="EnsemblMetazoa" id="PPA29955.1"/>
    </source>
</evidence>
<keyword evidence="2" id="KW-1185">Reference proteome</keyword>
<reference evidence="1" key="2">
    <citation type="submission" date="2022-06" db="UniProtKB">
        <authorList>
            <consortium name="EnsemblMetazoa"/>
        </authorList>
    </citation>
    <scope>IDENTIFICATION</scope>
    <source>
        <strain evidence="1">PS312</strain>
    </source>
</reference>
<accession>A0A2A6CBW5</accession>
<dbReference type="AlphaFoldDB" id="A0A2A6CBW5"/>
<protein>
    <submittedName>
        <fullName evidence="1">Uncharacterized protein</fullName>
    </submittedName>
</protein>
<evidence type="ECO:0000313" key="2">
    <source>
        <dbReference type="Proteomes" id="UP000005239"/>
    </source>
</evidence>
<gene>
    <name evidence="1" type="primary">WBGene00202823</name>
</gene>
<sequence length="291" mass="33579">MERFPSQEPRKPEYRTLSKKFTEELTELKCHHKDAQGNRCIKTFSQSNLPGIAECGHLACKAHQKYDGNLDISYIEFQCVENHEKGSYNERSYFLEDKLLEGGVKCVECKGVHPRHNAVRYIHDNKKPAFMCVWCAAATKETKMELIPIDVYEKNIFKIPAGRKNAGKIVPAESVNRDQKNAGWAMHMCCICEGDMFTDGKCKVCNKPNAFCVTLKKIDSKYLEYPKLGKLVSCEGECKQKHPRSNYPDVEEPASLYAKDWCVWCIVEKKIDDRKKALEEEARRRNERLNQ</sequence>
<dbReference type="Proteomes" id="UP000005239">
    <property type="component" value="Unassembled WGS sequence"/>
</dbReference>
<reference evidence="2" key="1">
    <citation type="journal article" date="2008" name="Nat. Genet.">
        <title>The Pristionchus pacificus genome provides a unique perspective on nematode lifestyle and parasitism.</title>
        <authorList>
            <person name="Dieterich C."/>
            <person name="Clifton S.W."/>
            <person name="Schuster L.N."/>
            <person name="Chinwalla A."/>
            <person name="Delehaunty K."/>
            <person name="Dinkelacker I."/>
            <person name="Fulton L."/>
            <person name="Fulton R."/>
            <person name="Godfrey J."/>
            <person name="Minx P."/>
            <person name="Mitreva M."/>
            <person name="Roeseler W."/>
            <person name="Tian H."/>
            <person name="Witte H."/>
            <person name="Yang S.P."/>
            <person name="Wilson R.K."/>
            <person name="Sommer R.J."/>
        </authorList>
    </citation>
    <scope>NUCLEOTIDE SEQUENCE [LARGE SCALE GENOMIC DNA]</scope>
    <source>
        <strain evidence="2">PS312</strain>
    </source>
</reference>
<proteinExistence type="predicted"/>
<dbReference type="EnsemblMetazoa" id="PPA29955.1">
    <property type="protein sequence ID" value="PPA29955.1"/>
    <property type="gene ID" value="WBGene00202823"/>
</dbReference>
<organism evidence="1 2">
    <name type="scientific">Pristionchus pacificus</name>
    <name type="common">Parasitic nematode worm</name>
    <dbReference type="NCBI Taxonomy" id="54126"/>
    <lineage>
        <taxon>Eukaryota</taxon>
        <taxon>Metazoa</taxon>
        <taxon>Ecdysozoa</taxon>
        <taxon>Nematoda</taxon>
        <taxon>Chromadorea</taxon>
        <taxon>Rhabditida</taxon>
        <taxon>Rhabditina</taxon>
        <taxon>Diplogasteromorpha</taxon>
        <taxon>Diplogasteroidea</taxon>
        <taxon>Neodiplogasteridae</taxon>
        <taxon>Pristionchus</taxon>
    </lineage>
</organism>